<proteinExistence type="predicted"/>
<keyword evidence="1" id="KW-1133">Transmembrane helix</keyword>
<name>A0ABW3L209_9BACI</name>
<evidence type="ECO:0008006" key="4">
    <source>
        <dbReference type="Google" id="ProtNLM"/>
    </source>
</evidence>
<feature type="transmembrane region" description="Helical" evidence="1">
    <location>
        <begin position="116"/>
        <end position="134"/>
    </location>
</feature>
<evidence type="ECO:0000313" key="2">
    <source>
        <dbReference type="EMBL" id="MFD1019392.1"/>
    </source>
</evidence>
<dbReference type="Proteomes" id="UP001596990">
    <property type="component" value="Unassembled WGS sequence"/>
</dbReference>
<evidence type="ECO:0000313" key="3">
    <source>
        <dbReference type="Proteomes" id="UP001596990"/>
    </source>
</evidence>
<dbReference type="EMBL" id="JBHTKL010000005">
    <property type="protein sequence ID" value="MFD1019392.1"/>
    <property type="molecule type" value="Genomic_DNA"/>
</dbReference>
<keyword evidence="1" id="KW-0812">Transmembrane</keyword>
<gene>
    <name evidence="2" type="ORF">ACFQ2J_09445</name>
</gene>
<feature type="transmembrane region" description="Helical" evidence="1">
    <location>
        <begin position="86"/>
        <end position="110"/>
    </location>
</feature>
<keyword evidence="1" id="KW-0472">Membrane</keyword>
<organism evidence="2 3">
    <name type="scientific">Thalassobacillus hwangdonensis</name>
    <dbReference type="NCBI Taxonomy" id="546108"/>
    <lineage>
        <taxon>Bacteria</taxon>
        <taxon>Bacillati</taxon>
        <taxon>Bacillota</taxon>
        <taxon>Bacilli</taxon>
        <taxon>Bacillales</taxon>
        <taxon>Bacillaceae</taxon>
        <taxon>Thalassobacillus</taxon>
    </lineage>
</organism>
<dbReference type="RefSeq" id="WP_386059195.1">
    <property type="nucleotide sequence ID" value="NZ_JBHTKL010000005.1"/>
</dbReference>
<comment type="caution">
    <text evidence="2">The sequence shown here is derived from an EMBL/GenBank/DDBJ whole genome shotgun (WGS) entry which is preliminary data.</text>
</comment>
<protein>
    <recommendedName>
        <fullName evidence="4">General stress protein</fullName>
    </recommendedName>
</protein>
<accession>A0ABW3L209</accession>
<keyword evidence="3" id="KW-1185">Reference proteome</keyword>
<feature type="transmembrane region" description="Helical" evidence="1">
    <location>
        <begin position="12"/>
        <end position="31"/>
    </location>
</feature>
<feature type="transmembrane region" description="Helical" evidence="1">
    <location>
        <begin position="43"/>
        <end position="65"/>
    </location>
</feature>
<sequence>MRESMIKKYIRLWTGELIASILFAFLWFYAIKSMESIAAYVTSYPAVYAFLVLEFILLQGSFYWYMKWKQAKQGNFSRMTKSQCRWFTYLKRITFALLAYGILLVIYQIMVAAPTIYLFLFLYIFAIGEYVNYYHIRLSYQSVDDLRLLFSQRGARASKLAKELKNSL</sequence>
<evidence type="ECO:0000256" key="1">
    <source>
        <dbReference type="SAM" id="Phobius"/>
    </source>
</evidence>
<reference evidence="3" key="1">
    <citation type="journal article" date="2019" name="Int. J. Syst. Evol. Microbiol.">
        <title>The Global Catalogue of Microorganisms (GCM) 10K type strain sequencing project: providing services to taxonomists for standard genome sequencing and annotation.</title>
        <authorList>
            <consortium name="The Broad Institute Genomics Platform"/>
            <consortium name="The Broad Institute Genome Sequencing Center for Infectious Disease"/>
            <person name="Wu L."/>
            <person name="Ma J."/>
        </authorList>
    </citation>
    <scope>NUCLEOTIDE SEQUENCE [LARGE SCALE GENOMIC DNA]</scope>
    <source>
        <strain evidence="3">CCUG 56607</strain>
    </source>
</reference>